<accession>K2MWT0</accession>
<dbReference type="Proteomes" id="UP000007350">
    <property type="component" value="Unassembled WGS sequence"/>
</dbReference>
<sequence>MQCCGGNSTGSGGLKGSFLPLGAYRLVPREATSLWKNAMDAAKEQVAVVWETVSSWEASEVTSSNSCASGINDASLDDVGLWDERLQTRMEAIRRLNPFRQGPPVGGAAHRTASAERNRVAGTKVGRLRTQQACGSVAFAECVEEDILFPNYDNLRATPKVPQTYQDVRRYPCEQTCRMKRLTPAEWSELLQLGNEDVVEL</sequence>
<organism evidence="1 2">
    <name type="scientific">Trypanosoma cruzi marinkellei</name>
    <dbReference type="NCBI Taxonomy" id="85056"/>
    <lineage>
        <taxon>Eukaryota</taxon>
        <taxon>Discoba</taxon>
        <taxon>Euglenozoa</taxon>
        <taxon>Kinetoplastea</taxon>
        <taxon>Metakinetoplastina</taxon>
        <taxon>Trypanosomatida</taxon>
        <taxon>Trypanosomatidae</taxon>
        <taxon>Trypanosoma</taxon>
        <taxon>Schizotrypanum</taxon>
    </lineage>
</organism>
<protein>
    <submittedName>
        <fullName evidence="1">Uncharacterized protein</fullName>
    </submittedName>
</protein>
<proteinExistence type="predicted"/>
<keyword evidence="2" id="KW-1185">Reference proteome</keyword>
<evidence type="ECO:0000313" key="2">
    <source>
        <dbReference type="Proteomes" id="UP000007350"/>
    </source>
</evidence>
<dbReference type="EMBL" id="AHKC01012366">
    <property type="protein sequence ID" value="EKF30204.1"/>
    <property type="molecule type" value="Genomic_DNA"/>
</dbReference>
<gene>
    <name evidence="1" type="ORF">MOQ_005992</name>
</gene>
<evidence type="ECO:0000313" key="1">
    <source>
        <dbReference type="EMBL" id="EKF30204.1"/>
    </source>
</evidence>
<dbReference type="OrthoDB" id="248136at2759"/>
<reference evidence="1 2" key="1">
    <citation type="journal article" date="2012" name="BMC Genomics">
        <title>Comparative genomic analysis of human infective Trypanosoma cruzi lineages with the bat-restricted subspecies T. cruzi marinkellei.</title>
        <authorList>
            <person name="Franzen O."/>
            <person name="Talavera-Lopez C."/>
            <person name="Ochaya S."/>
            <person name="Butler C.E."/>
            <person name="Messenger L.A."/>
            <person name="Lewis M.D."/>
            <person name="Llewellyn M.S."/>
            <person name="Marinkelle C.J."/>
            <person name="Tyler K.M."/>
            <person name="Miles M.A."/>
            <person name="Andersson B."/>
        </authorList>
    </citation>
    <scope>NUCLEOTIDE SEQUENCE [LARGE SCALE GENOMIC DNA]</scope>
    <source>
        <strain evidence="1 2">B7</strain>
    </source>
</reference>
<name>K2MWT0_TRYCR</name>
<comment type="caution">
    <text evidence="1">The sequence shown here is derived from an EMBL/GenBank/DDBJ whole genome shotgun (WGS) entry which is preliminary data.</text>
</comment>
<dbReference type="AlphaFoldDB" id="K2MWT0"/>